<dbReference type="AlphaFoldDB" id="A0A1Q5TDR8"/>
<evidence type="ECO:0000313" key="2">
    <source>
        <dbReference type="Proteomes" id="UP000186955"/>
    </source>
</evidence>
<organism evidence="1 2">
    <name type="scientific">Penicillium subrubescens</name>
    <dbReference type="NCBI Taxonomy" id="1316194"/>
    <lineage>
        <taxon>Eukaryota</taxon>
        <taxon>Fungi</taxon>
        <taxon>Dikarya</taxon>
        <taxon>Ascomycota</taxon>
        <taxon>Pezizomycotina</taxon>
        <taxon>Eurotiomycetes</taxon>
        <taxon>Eurotiomycetidae</taxon>
        <taxon>Eurotiales</taxon>
        <taxon>Aspergillaceae</taxon>
        <taxon>Penicillium</taxon>
    </lineage>
</organism>
<protein>
    <submittedName>
        <fullName evidence="1">Uncharacterized protein</fullName>
    </submittedName>
</protein>
<evidence type="ECO:0000313" key="1">
    <source>
        <dbReference type="EMBL" id="OKO98375.1"/>
    </source>
</evidence>
<comment type="caution">
    <text evidence="1">The sequence shown here is derived from an EMBL/GenBank/DDBJ whole genome shotgun (WGS) entry which is preliminary data.</text>
</comment>
<name>A0A1Q5TDR8_9EURO</name>
<gene>
    <name evidence="1" type="ORF">PENSUB_9473</name>
</gene>
<accession>A0A1Q5TDR8</accession>
<sequence length="51" mass="5918">MTTGKQMQMQAMLFSSSELFPFQRKRALTVWRSYSPLDPAEEGYLAPLTLY</sequence>
<dbReference type="Proteomes" id="UP000186955">
    <property type="component" value="Unassembled WGS sequence"/>
</dbReference>
<proteinExistence type="predicted"/>
<dbReference type="EMBL" id="MNBE01000673">
    <property type="protein sequence ID" value="OKO98375.1"/>
    <property type="molecule type" value="Genomic_DNA"/>
</dbReference>
<keyword evidence="2" id="KW-1185">Reference proteome</keyword>
<reference evidence="1 2" key="1">
    <citation type="submission" date="2016-10" db="EMBL/GenBank/DDBJ databases">
        <title>Genome sequence of the ascomycete fungus Penicillium subrubescens.</title>
        <authorList>
            <person name="De Vries R.P."/>
            <person name="Peng M."/>
            <person name="Dilokpimol A."/>
            <person name="Hilden K."/>
            <person name="Makela M.R."/>
            <person name="Grigoriev I."/>
            <person name="Riley R."/>
            <person name="Granchi Z."/>
        </authorList>
    </citation>
    <scope>NUCLEOTIDE SEQUENCE [LARGE SCALE GENOMIC DNA]</scope>
    <source>
        <strain evidence="1 2">CBS 132785</strain>
    </source>
</reference>